<evidence type="ECO:0000256" key="3">
    <source>
        <dbReference type="ARBA" id="ARBA00008145"/>
    </source>
</evidence>
<name>A0A2G8KZL3_STIJA</name>
<keyword evidence="6 9" id="KW-0489">Methyltransferase</keyword>
<sequence length="184" mass="20984">MFESEEDSFTPDGWVNLWAKGLIGFHFKIVHPVIKEFHSWLLDGKTNQRIFLPLCGKSRDMPWLAEQGHQVVGLDCVEKAAKDFFEENRIQFTISEIPGIDGGKLYKSSDGKINFYVCDFFKITSDIIGQFDAVWDMRGLFAIPGYEEKVKYVDQLKPLIKMVADVLDLAEPKLKIGETTPDCT</sequence>
<dbReference type="InterPro" id="IPR029063">
    <property type="entry name" value="SAM-dependent_MTases_sf"/>
</dbReference>
<dbReference type="Proteomes" id="UP000230750">
    <property type="component" value="Unassembled WGS sequence"/>
</dbReference>
<keyword evidence="8" id="KW-0949">S-adenosyl-L-methionine</keyword>
<dbReference type="PROSITE" id="PS51585">
    <property type="entry name" value="SAM_MT_TPMT"/>
    <property type="match status" value="1"/>
</dbReference>
<keyword evidence="10" id="KW-1185">Reference proteome</keyword>
<comment type="catalytic activity">
    <reaction evidence="1">
        <text>S-adenosyl-L-methionine + a thiopurine = S-adenosyl-L-homocysteine + a thiopurine S-methylether.</text>
        <dbReference type="EC" id="2.1.1.67"/>
    </reaction>
</comment>
<dbReference type="PANTHER" id="PTHR10259">
    <property type="entry name" value="THIOPURINE S-METHYLTRANSFERASE"/>
    <property type="match status" value="1"/>
</dbReference>
<evidence type="ECO:0000256" key="2">
    <source>
        <dbReference type="ARBA" id="ARBA00004496"/>
    </source>
</evidence>
<organism evidence="9 10">
    <name type="scientific">Stichopus japonicus</name>
    <name type="common">Sea cucumber</name>
    <dbReference type="NCBI Taxonomy" id="307972"/>
    <lineage>
        <taxon>Eukaryota</taxon>
        <taxon>Metazoa</taxon>
        <taxon>Echinodermata</taxon>
        <taxon>Eleutherozoa</taxon>
        <taxon>Echinozoa</taxon>
        <taxon>Holothuroidea</taxon>
        <taxon>Aspidochirotacea</taxon>
        <taxon>Aspidochirotida</taxon>
        <taxon>Stichopodidae</taxon>
        <taxon>Apostichopus</taxon>
    </lineage>
</organism>
<evidence type="ECO:0000256" key="7">
    <source>
        <dbReference type="ARBA" id="ARBA00022679"/>
    </source>
</evidence>
<evidence type="ECO:0000313" key="10">
    <source>
        <dbReference type="Proteomes" id="UP000230750"/>
    </source>
</evidence>
<evidence type="ECO:0000256" key="1">
    <source>
        <dbReference type="ARBA" id="ARBA00000903"/>
    </source>
</evidence>
<evidence type="ECO:0000256" key="6">
    <source>
        <dbReference type="ARBA" id="ARBA00022603"/>
    </source>
</evidence>
<dbReference type="SUPFAM" id="SSF53335">
    <property type="entry name" value="S-adenosyl-L-methionine-dependent methyltransferases"/>
    <property type="match status" value="1"/>
</dbReference>
<keyword evidence="5" id="KW-0963">Cytoplasm</keyword>
<comment type="caution">
    <text evidence="9">The sequence shown here is derived from an EMBL/GenBank/DDBJ whole genome shotgun (WGS) entry which is preliminary data.</text>
</comment>
<dbReference type="GO" id="GO:0008119">
    <property type="term" value="F:thiopurine S-methyltransferase activity"/>
    <property type="evidence" value="ECO:0007669"/>
    <property type="project" value="UniProtKB-EC"/>
</dbReference>
<evidence type="ECO:0000256" key="4">
    <source>
        <dbReference type="ARBA" id="ARBA00011905"/>
    </source>
</evidence>
<dbReference type="STRING" id="307972.A0A2G8KZL3"/>
<evidence type="ECO:0000256" key="5">
    <source>
        <dbReference type="ARBA" id="ARBA00022490"/>
    </source>
</evidence>
<evidence type="ECO:0000313" key="9">
    <source>
        <dbReference type="EMBL" id="PIK53431.1"/>
    </source>
</evidence>
<reference evidence="9 10" key="1">
    <citation type="journal article" date="2017" name="PLoS Biol.">
        <title>The sea cucumber genome provides insights into morphological evolution and visceral regeneration.</title>
        <authorList>
            <person name="Zhang X."/>
            <person name="Sun L."/>
            <person name="Yuan J."/>
            <person name="Sun Y."/>
            <person name="Gao Y."/>
            <person name="Zhang L."/>
            <person name="Li S."/>
            <person name="Dai H."/>
            <person name="Hamel J.F."/>
            <person name="Liu C."/>
            <person name="Yu Y."/>
            <person name="Liu S."/>
            <person name="Lin W."/>
            <person name="Guo K."/>
            <person name="Jin S."/>
            <person name="Xu P."/>
            <person name="Storey K.B."/>
            <person name="Huan P."/>
            <person name="Zhang T."/>
            <person name="Zhou Y."/>
            <person name="Zhang J."/>
            <person name="Lin C."/>
            <person name="Li X."/>
            <person name="Xing L."/>
            <person name="Huo D."/>
            <person name="Sun M."/>
            <person name="Wang L."/>
            <person name="Mercier A."/>
            <person name="Li F."/>
            <person name="Yang H."/>
            <person name="Xiang J."/>
        </authorList>
    </citation>
    <scope>NUCLEOTIDE SEQUENCE [LARGE SCALE GENOMIC DNA]</scope>
    <source>
        <strain evidence="9">Shaxun</strain>
        <tissue evidence="9">Muscle</tissue>
    </source>
</reference>
<accession>A0A2G8KZL3</accession>
<dbReference type="FunFam" id="3.40.50.150:FF:000101">
    <property type="entry name" value="Thiopurine S-methyltransferase"/>
    <property type="match status" value="1"/>
</dbReference>
<comment type="similarity">
    <text evidence="3">Belongs to the class I-like SAM-binding methyltransferase superfamily. TPMT family.</text>
</comment>
<comment type="subcellular location">
    <subcellularLocation>
        <location evidence="2">Cytoplasm</location>
    </subcellularLocation>
</comment>
<dbReference type="InterPro" id="IPR008854">
    <property type="entry name" value="TPMT"/>
</dbReference>
<protein>
    <recommendedName>
        <fullName evidence="4">thiopurine S-methyltransferase</fullName>
        <ecNumber evidence="4">2.1.1.67</ecNumber>
    </recommendedName>
</protein>
<dbReference type="PANTHER" id="PTHR10259:SF11">
    <property type="entry name" value="THIOPURINE S-METHYLTRANSFERASE"/>
    <property type="match status" value="1"/>
</dbReference>
<proteinExistence type="inferred from homology"/>
<evidence type="ECO:0000256" key="8">
    <source>
        <dbReference type="ARBA" id="ARBA00022691"/>
    </source>
</evidence>
<dbReference type="GO" id="GO:0032259">
    <property type="term" value="P:methylation"/>
    <property type="evidence" value="ECO:0007669"/>
    <property type="project" value="UniProtKB-KW"/>
</dbReference>
<dbReference type="EC" id="2.1.1.67" evidence="4"/>
<dbReference type="EMBL" id="MRZV01000287">
    <property type="protein sequence ID" value="PIK53431.1"/>
    <property type="molecule type" value="Genomic_DNA"/>
</dbReference>
<gene>
    <name evidence="9" type="ORF">BSL78_09661</name>
</gene>
<dbReference type="Pfam" id="PF05724">
    <property type="entry name" value="TPMT"/>
    <property type="match status" value="1"/>
</dbReference>
<keyword evidence="7 9" id="KW-0808">Transferase</keyword>
<dbReference type="OrthoDB" id="276151at2759"/>
<dbReference type="AlphaFoldDB" id="A0A2G8KZL3"/>
<dbReference type="GO" id="GO:0005737">
    <property type="term" value="C:cytoplasm"/>
    <property type="evidence" value="ECO:0007669"/>
    <property type="project" value="UniProtKB-SubCell"/>
</dbReference>
<dbReference type="Gene3D" id="3.40.50.150">
    <property type="entry name" value="Vaccinia Virus protein VP39"/>
    <property type="match status" value="1"/>
</dbReference>